<evidence type="ECO:0000259" key="9">
    <source>
        <dbReference type="Pfam" id="PF01034"/>
    </source>
</evidence>
<proteinExistence type="inferred from homology"/>
<dbReference type="Pfam" id="PF01034">
    <property type="entry name" value="Syndecan"/>
    <property type="match status" value="1"/>
</dbReference>
<organism evidence="10 11">
    <name type="scientific">Ataeniobius toweri</name>
    <dbReference type="NCBI Taxonomy" id="208326"/>
    <lineage>
        <taxon>Eukaryota</taxon>
        <taxon>Metazoa</taxon>
        <taxon>Chordata</taxon>
        <taxon>Craniata</taxon>
        <taxon>Vertebrata</taxon>
        <taxon>Euteleostomi</taxon>
        <taxon>Actinopterygii</taxon>
        <taxon>Neopterygii</taxon>
        <taxon>Teleostei</taxon>
        <taxon>Neoteleostei</taxon>
        <taxon>Acanthomorphata</taxon>
        <taxon>Ovalentaria</taxon>
        <taxon>Atherinomorphae</taxon>
        <taxon>Cyprinodontiformes</taxon>
        <taxon>Goodeidae</taxon>
        <taxon>Ataeniobius</taxon>
    </lineage>
</organism>
<comment type="similarity">
    <text evidence="2">Belongs to the neurexin family.</text>
</comment>
<keyword evidence="8" id="KW-0732">Signal</keyword>
<accession>A0ABU7ATS1</accession>
<name>A0ABU7ATS1_9TELE</name>
<dbReference type="EMBL" id="JAHUTI010030006">
    <property type="protein sequence ID" value="MED6241642.1"/>
    <property type="molecule type" value="Genomic_DNA"/>
</dbReference>
<feature type="region of interest" description="Disordered" evidence="6">
    <location>
        <begin position="32"/>
        <end position="81"/>
    </location>
</feature>
<evidence type="ECO:0000313" key="11">
    <source>
        <dbReference type="Proteomes" id="UP001345963"/>
    </source>
</evidence>
<evidence type="ECO:0000256" key="8">
    <source>
        <dbReference type="SAM" id="SignalP"/>
    </source>
</evidence>
<keyword evidence="3 7" id="KW-0812">Transmembrane</keyword>
<evidence type="ECO:0000256" key="6">
    <source>
        <dbReference type="SAM" id="MobiDB-lite"/>
    </source>
</evidence>
<evidence type="ECO:0000313" key="10">
    <source>
        <dbReference type="EMBL" id="MED6241642.1"/>
    </source>
</evidence>
<evidence type="ECO:0000256" key="3">
    <source>
        <dbReference type="ARBA" id="ARBA00022692"/>
    </source>
</evidence>
<evidence type="ECO:0000256" key="5">
    <source>
        <dbReference type="ARBA" id="ARBA00023136"/>
    </source>
</evidence>
<feature type="compositionally biased region" description="Polar residues" evidence="6">
    <location>
        <begin position="66"/>
        <end position="79"/>
    </location>
</feature>
<feature type="signal peptide" evidence="8">
    <location>
        <begin position="1"/>
        <end position="23"/>
    </location>
</feature>
<evidence type="ECO:0000256" key="7">
    <source>
        <dbReference type="SAM" id="Phobius"/>
    </source>
</evidence>
<gene>
    <name evidence="10" type="ORF">ATANTOWER_022842</name>
</gene>
<keyword evidence="11" id="KW-1185">Reference proteome</keyword>
<protein>
    <recommendedName>
        <fullName evidence="9">Syndecan/Neurexin domain-containing protein</fullName>
    </recommendedName>
</protein>
<evidence type="ECO:0000256" key="4">
    <source>
        <dbReference type="ARBA" id="ARBA00022989"/>
    </source>
</evidence>
<keyword evidence="4 7" id="KW-1133">Transmembrane helix</keyword>
<sequence length="162" mass="17077">MRLSLSVSVFLALGLILPERVSLSGLPEDLEGSGYDLDGSGSGVDPDQEGTNNKPGPATVSDPGKENTNTAKKSSNLNVGGSDRHVTVPEMVVILNSKSLLENKEVAAAATAGGITGATIGILLSAILIYKWRKKHKEECILSQKGASDEDYHKSSREVVFI</sequence>
<feature type="transmembrane region" description="Helical" evidence="7">
    <location>
        <begin position="106"/>
        <end position="130"/>
    </location>
</feature>
<evidence type="ECO:0000256" key="2">
    <source>
        <dbReference type="ARBA" id="ARBA00010241"/>
    </source>
</evidence>
<reference evidence="10 11" key="1">
    <citation type="submission" date="2021-07" db="EMBL/GenBank/DDBJ databases">
        <authorList>
            <person name="Palmer J.M."/>
        </authorList>
    </citation>
    <scope>NUCLEOTIDE SEQUENCE [LARGE SCALE GENOMIC DNA]</scope>
    <source>
        <strain evidence="10 11">AT_MEX2019</strain>
        <tissue evidence="10">Muscle</tissue>
    </source>
</reference>
<feature type="chain" id="PRO_5047338269" description="Syndecan/Neurexin domain-containing protein" evidence="8">
    <location>
        <begin position="24"/>
        <end position="162"/>
    </location>
</feature>
<keyword evidence="5 7" id="KW-0472">Membrane</keyword>
<dbReference type="Proteomes" id="UP001345963">
    <property type="component" value="Unassembled WGS sequence"/>
</dbReference>
<evidence type="ECO:0000256" key="1">
    <source>
        <dbReference type="ARBA" id="ARBA00004479"/>
    </source>
</evidence>
<dbReference type="InterPro" id="IPR027789">
    <property type="entry name" value="Syndecan/Neurexin_dom"/>
</dbReference>
<feature type="domain" description="Syndecan/Neurexin" evidence="9">
    <location>
        <begin position="99"/>
        <end position="156"/>
    </location>
</feature>
<comment type="subcellular location">
    <subcellularLocation>
        <location evidence="1">Membrane</location>
        <topology evidence="1">Single-pass type I membrane protein</topology>
    </subcellularLocation>
</comment>
<comment type="caution">
    <text evidence="10">The sequence shown here is derived from an EMBL/GenBank/DDBJ whole genome shotgun (WGS) entry which is preliminary data.</text>
</comment>